<dbReference type="AlphaFoldDB" id="A0A7T8HHG1"/>
<reference evidence="2" key="1">
    <citation type="submission" date="2021-01" db="EMBL/GenBank/DDBJ databases">
        <title>Caligus Genome Assembly.</title>
        <authorList>
            <person name="Gallardo-Escarate C."/>
        </authorList>
    </citation>
    <scope>NUCLEOTIDE SEQUENCE [LARGE SCALE GENOMIC DNA]</scope>
</reference>
<evidence type="ECO:0000313" key="2">
    <source>
        <dbReference type="Proteomes" id="UP000595437"/>
    </source>
</evidence>
<sequence length="61" mass="7358">MTWAYTCRCELERKRAKEEEHKRLFQEWLKQTQGRVPLDGNSERKMLPAPDFTAQRHLLAE</sequence>
<evidence type="ECO:0000313" key="1">
    <source>
        <dbReference type="EMBL" id="QQP50134.1"/>
    </source>
</evidence>
<organism evidence="1 2">
    <name type="scientific">Caligus rogercresseyi</name>
    <name type="common">Sea louse</name>
    <dbReference type="NCBI Taxonomy" id="217165"/>
    <lineage>
        <taxon>Eukaryota</taxon>
        <taxon>Metazoa</taxon>
        <taxon>Ecdysozoa</taxon>
        <taxon>Arthropoda</taxon>
        <taxon>Crustacea</taxon>
        <taxon>Multicrustacea</taxon>
        <taxon>Hexanauplia</taxon>
        <taxon>Copepoda</taxon>
        <taxon>Siphonostomatoida</taxon>
        <taxon>Caligidae</taxon>
        <taxon>Caligus</taxon>
    </lineage>
</organism>
<dbReference type="EMBL" id="CP045896">
    <property type="protein sequence ID" value="QQP50134.1"/>
    <property type="molecule type" value="Genomic_DNA"/>
</dbReference>
<gene>
    <name evidence="1" type="ORF">FKW44_011034</name>
</gene>
<protein>
    <submittedName>
        <fullName evidence="1">Uncharacterized protein</fullName>
    </submittedName>
</protein>
<proteinExistence type="predicted"/>
<accession>A0A7T8HHG1</accession>
<keyword evidence="2" id="KW-1185">Reference proteome</keyword>
<name>A0A7T8HHG1_CALRO</name>
<dbReference type="Proteomes" id="UP000595437">
    <property type="component" value="Chromosome 7"/>
</dbReference>